<accession>A0A0U5GU59</accession>
<dbReference type="AlphaFoldDB" id="A0A0U5GU59"/>
<dbReference type="OrthoDB" id="1577640at2759"/>
<evidence type="ECO:0000256" key="1">
    <source>
        <dbReference type="SAM" id="Phobius"/>
    </source>
</evidence>
<feature type="transmembrane region" description="Helical" evidence="1">
    <location>
        <begin position="64"/>
        <end position="82"/>
    </location>
</feature>
<keyword evidence="1" id="KW-0812">Transmembrane</keyword>
<evidence type="ECO:0000313" key="2">
    <source>
        <dbReference type="EMBL" id="CEN61921.1"/>
    </source>
</evidence>
<dbReference type="EMBL" id="CDMC01000006">
    <property type="protein sequence ID" value="CEN61921.1"/>
    <property type="molecule type" value="Genomic_DNA"/>
</dbReference>
<proteinExistence type="predicted"/>
<dbReference type="Proteomes" id="UP000054771">
    <property type="component" value="Unassembled WGS sequence"/>
</dbReference>
<sequence length="123" mass="14010">MDENMVTSKEYLPLLNGQESLTVELLSQGFDDDYRYEVMTNSIASTWLMCFRKVRSSNALAVEYLSFLACVSHHVFAAIYLIQGRLHDAKDIMLLVMETGRRALRPEHTDTIKSIPTLNGPRV</sequence>
<dbReference type="STRING" id="454130.A0A0U5GU59"/>
<keyword evidence="1" id="KW-0472">Membrane</keyword>
<reference evidence="3" key="1">
    <citation type="journal article" date="2016" name="Genome Announc.">
        <title>Draft genome sequences of fungus Aspergillus calidoustus.</title>
        <authorList>
            <person name="Horn F."/>
            <person name="Linde J."/>
            <person name="Mattern D.J."/>
            <person name="Walther G."/>
            <person name="Guthke R."/>
            <person name="Scherlach K."/>
            <person name="Martin K."/>
            <person name="Brakhage A.A."/>
            <person name="Petzke L."/>
            <person name="Valiante V."/>
        </authorList>
    </citation>
    <scope>NUCLEOTIDE SEQUENCE [LARGE SCALE GENOMIC DNA]</scope>
    <source>
        <strain evidence="3">SF006504</strain>
    </source>
</reference>
<name>A0A0U5GU59_ASPCI</name>
<keyword evidence="1" id="KW-1133">Transmembrane helix</keyword>
<protein>
    <submittedName>
        <fullName evidence="2">Uncharacterized protein</fullName>
    </submittedName>
</protein>
<evidence type="ECO:0000313" key="3">
    <source>
        <dbReference type="Proteomes" id="UP000054771"/>
    </source>
</evidence>
<organism evidence="2 3">
    <name type="scientific">Aspergillus calidoustus</name>
    <dbReference type="NCBI Taxonomy" id="454130"/>
    <lineage>
        <taxon>Eukaryota</taxon>
        <taxon>Fungi</taxon>
        <taxon>Dikarya</taxon>
        <taxon>Ascomycota</taxon>
        <taxon>Pezizomycotina</taxon>
        <taxon>Eurotiomycetes</taxon>
        <taxon>Eurotiomycetidae</taxon>
        <taxon>Eurotiales</taxon>
        <taxon>Aspergillaceae</taxon>
        <taxon>Aspergillus</taxon>
        <taxon>Aspergillus subgen. Nidulantes</taxon>
    </lineage>
</organism>
<keyword evidence="3" id="KW-1185">Reference proteome</keyword>
<gene>
    <name evidence="2" type="ORF">ASPCAL08566</name>
</gene>